<sequence>MQPTSLSLLRLYPSFGPCEINFPLLKWCRKSFSSEPNWCYAERVKEIEMVVCPWTKPTATLKHRPPTIVGPKHHHLTSFPLLLIELLSGNEEEIKSSRGLPPLYHICAIQHHHRPPPASTIYVSRGLPTLNTTPHHPPTTPTHSAVTTRCHLGRCYCEESNHRQPLISITIDFSFLPCVIPVECKPKRSSRRPPEQPPATTVTNLLMPPPSSAIGNLNIPGGSF</sequence>
<dbReference type="EMBL" id="CAKMRJ010001112">
    <property type="protein sequence ID" value="CAH1420527.1"/>
    <property type="molecule type" value="Genomic_DNA"/>
</dbReference>
<comment type="caution">
    <text evidence="2">The sequence shown here is derived from an EMBL/GenBank/DDBJ whole genome shotgun (WGS) entry which is preliminary data.</text>
</comment>
<evidence type="ECO:0000313" key="3">
    <source>
        <dbReference type="Proteomes" id="UP001157418"/>
    </source>
</evidence>
<keyword evidence="3" id="KW-1185">Reference proteome</keyword>
<dbReference type="Proteomes" id="UP001157418">
    <property type="component" value="Unassembled WGS sequence"/>
</dbReference>
<name>A0AAU9M3Z3_9ASTR</name>
<evidence type="ECO:0000256" key="1">
    <source>
        <dbReference type="SAM" id="MobiDB-lite"/>
    </source>
</evidence>
<proteinExistence type="predicted"/>
<dbReference type="AlphaFoldDB" id="A0AAU9M3Z3"/>
<feature type="region of interest" description="Disordered" evidence="1">
    <location>
        <begin position="186"/>
        <end position="224"/>
    </location>
</feature>
<gene>
    <name evidence="2" type="ORF">LVIROSA_LOCUS7983</name>
</gene>
<accession>A0AAU9M3Z3</accession>
<organism evidence="2 3">
    <name type="scientific">Lactuca virosa</name>
    <dbReference type="NCBI Taxonomy" id="75947"/>
    <lineage>
        <taxon>Eukaryota</taxon>
        <taxon>Viridiplantae</taxon>
        <taxon>Streptophyta</taxon>
        <taxon>Embryophyta</taxon>
        <taxon>Tracheophyta</taxon>
        <taxon>Spermatophyta</taxon>
        <taxon>Magnoliopsida</taxon>
        <taxon>eudicotyledons</taxon>
        <taxon>Gunneridae</taxon>
        <taxon>Pentapetalae</taxon>
        <taxon>asterids</taxon>
        <taxon>campanulids</taxon>
        <taxon>Asterales</taxon>
        <taxon>Asteraceae</taxon>
        <taxon>Cichorioideae</taxon>
        <taxon>Cichorieae</taxon>
        <taxon>Lactucinae</taxon>
        <taxon>Lactuca</taxon>
    </lineage>
</organism>
<evidence type="ECO:0000313" key="2">
    <source>
        <dbReference type="EMBL" id="CAH1420527.1"/>
    </source>
</evidence>
<reference evidence="2 3" key="1">
    <citation type="submission" date="2022-01" db="EMBL/GenBank/DDBJ databases">
        <authorList>
            <person name="Xiong W."/>
            <person name="Schranz E."/>
        </authorList>
    </citation>
    <scope>NUCLEOTIDE SEQUENCE [LARGE SCALE GENOMIC DNA]</scope>
</reference>
<protein>
    <submittedName>
        <fullName evidence="2">Uncharacterized protein</fullName>
    </submittedName>
</protein>